<reference evidence="3" key="1">
    <citation type="journal article" date="2019" name="Int. J. Syst. Evol. Microbiol.">
        <title>The Global Catalogue of Microorganisms (GCM) 10K type strain sequencing project: providing services to taxonomists for standard genome sequencing and annotation.</title>
        <authorList>
            <consortium name="The Broad Institute Genomics Platform"/>
            <consortium name="The Broad Institute Genome Sequencing Center for Infectious Disease"/>
            <person name="Wu L."/>
            <person name="Ma J."/>
        </authorList>
    </citation>
    <scope>NUCLEOTIDE SEQUENCE [LARGE SCALE GENOMIC DNA]</scope>
    <source>
        <strain evidence="3">CGMCC 1.14966</strain>
    </source>
</reference>
<dbReference type="EMBL" id="BMGY01000059">
    <property type="protein sequence ID" value="GGH90814.1"/>
    <property type="molecule type" value="Genomic_DNA"/>
</dbReference>
<evidence type="ECO:0008006" key="4">
    <source>
        <dbReference type="Google" id="ProtNLM"/>
    </source>
</evidence>
<keyword evidence="1" id="KW-0812">Transmembrane</keyword>
<dbReference type="RefSeq" id="WP_188563631.1">
    <property type="nucleotide sequence ID" value="NZ_BMGY01000059.1"/>
</dbReference>
<proteinExistence type="predicted"/>
<feature type="transmembrane region" description="Helical" evidence="1">
    <location>
        <begin position="165"/>
        <end position="184"/>
    </location>
</feature>
<feature type="transmembrane region" description="Helical" evidence="1">
    <location>
        <begin position="136"/>
        <end position="158"/>
    </location>
</feature>
<organism evidence="2 3">
    <name type="scientific">Hymenobacter frigidus</name>
    <dbReference type="NCBI Taxonomy" id="1524095"/>
    <lineage>
        <taxon>Bacteria</taxon>
        <taxon>Pseudomonadati</taxon>
        <taxon>Bacteroidota</taxon>
        <taxon>Cytophagia</taxon>
        <taxon>Cytophagales</taxon>
        <taxon>Hymenobacteraceae</taxon>
        <taxon>Hymenobacter</taxon>
    </lineage>
</organism>
<protein>
    <recommendedName>
        <fullName evidence="4">DUF4386 domain-containing protein</fullName>
    </recommendedName>
</protein>
<accession>A0ABQ2AI86</accession>
<dbReference type="InterPro" id="IPR025495">
    <property type="entry name" value="DUF4386"/>
</dbReference>
<feature type="transmembrane region" description="Helical" evidence="1">
    <location>
        <begin position="94"/>
        <end position="116"/>
    </location>
</feature>
<feature type="transmembrane region" description="Helical" evidence="1">
    <location>
        <begin position="190"/>
        <end position="211"/>
    </location>
</feature>
<keyword evidence="1" id="KW-0472">Membrane</keyword>
<gene>
    <name evidence="2" type="ORF">GCM10011495_37520</name>
</gene>
<sequence length="229" mass="23833">MKPTHPTGRTLGVLFLLPLLTYASGSGILSTVFDSPNYLSEAASSTHWVTTGALLVLANSIAVVAIGVLCYPLLAKLNKRIALAYVSARIIESVLLLGGLISLLALLTLSEAYVKAGGLNVPGFEVLAQLARAASFRAYQLAMLFLGLGSLGFCHLLYRHQLVPGFIALSGLAGYALLAVGAVLELFGFAVGVWLSVPGGLFEVTLGVWLLTRGLPFPPGSGSPARPAS</sequence>
<evidence type="ECO:0000256" key="1">
    <source>
        <dbReference type="SAM" id="Phobius"/>
    </source>
</evidence>
<evidence type="ECO:0000313" key="2">
    <source>
        <dbReference type="EMBL" id="GGH90814.1"/>
    </source>
</evidence>
<comment type="caution">
    <text evidence="2">The sequence shown here is derived from an EMBL/GenBank/DDBJ whole genome shotgun (WGS) entry which is preliminary data.</text>
</comment>
<keyword evidence="1" id="KW-1133">Transmembrane helix</keyword>
<dbReference type="Pfam" id="PF14329">
    <property type="entry name" value="DUF4386"/>
    <property type="match status" value="1"/>
</dbReference>
<name>A0ABQ2AI86_9BACT</name>
<feature type="transmembrane region" description="Helical" evidence="1">
    <location>
        <begin position="49"/>
        <end position="74"/>
    </location>
</feature>
<evidence type="ECO:0000313" key="3">
    <source>
        <dbReference type="Proteomes" id="UP000637774"/>
    </source>
</evidence>
<keyword evidence="3" id="KW-1185">Reference proteome</keyword>
<dbReference type="Proteomes" id="UP000637774">
    <property type="component" value="Unassembled WGS sequence"/>
</dbReference>